<protein>
    <recommendedName>
        <fullName evidence="3">Prepilin-type N-terminal cleavage/methylation domain-containing protein</fullName>
    </recommendedName>
</protein>
<dbReference type="AlphaFoldDB" id="A0A3N1VPW5"/>
<gene>
    <name evidence="1" type="ORF">EDC27_1133</name>
</gene>
<accession>A0A3N1VPW5</accession>
<proteinExistence type="predicted"/>
<comment type="caution">
    <text evidence="1">The sequence shown here is derived from an EMBL/GenBank/DDBJ whole genome shotgun (WGS) entry which is preliminary data.</text>
</comment>
<dbReference type="RefSeq" id="WP_170161630.1">
    <property type="nucleotide sequence ID" value="NZ_RJVA01000010.1"/>
</dbReference>
<evidence type="ECO:0000313" key="2">
    <source>
        <dbReference type="Proteomes" id="UP000276223"/>
    </source>
</evidence>
<organism evidence="1 2">
    <name type="scientific">Desulfosoma caldarium</name>
    <dbReference type="NCBI Taxonomy" id="610254"/>
    <lineage>
        <taxon>Bacteria</taxon>
        <taxon>Pseudomonadati</taxon>
        <taxon>Thermodesulfobacteriota</taxon>
        <taxon>Syntrophobacteria</taxon>
        <taxon>Syntrophobacterales</taxon>
        <taxon>Syntrophobacteraceae</taxon>
        <taxon>Desulfosoma</taxon>
    </lineage>
</organism>
<name>A0A3N1VPW5_9BACT</name>
<sequence length="328" mass="35711">MTLVELMVALAVTALVLAAVTGVFSSQHRNYVRDRSEKEVMQDAIDVLRVLQRDLMEAGWAADPNMAFLIRDGGASSPDEIFLNDVDLIDPLIHADRLVEASPCPGCLKVSSITGTKVELEDPWQPSSYAQEVMDINGDNETDFSSDNGTDFFIISDATGLDNKTASVDNVTDTTLTLASSLKGTLVTPAIYYCVDSGTACHPSGAKETFVLRRSDRRSKGALLPIAENVVDLQVAYQDDDGHWYGEAGCSDEGVGANLCERSPFEPRRIRLIRLSVVLRSPTKDKNLAGSCRPAVENRAAGTAPEECGYRYTVHTVLIHPRNTTKDK</sequence>
<evidence type="ECO:0000313" key="1">
    <source>
        <dbReference type="EMBL" id="ROR01937.1"/>
    </source>
</evidence>
<keyword evidence="2" id="KW-1185">Reference proteome</keyword>
<dbReference type="Proteomes" id="UP000276223">
    <property type="component" value="Unassembled WGS sequence"/>
</dbReference>
<reference evidence="1 2" key="1">
    <citation type="submission" date="2018-11" db="EMBL/GenBank/DDBJ databases">
        <title>Genomic Encyclopedia of Type Strains, Phase IV (KMG-IV): sequencing the most valuable type-strain genomes for metagenomic binning, comparative biology and taxonomic classification.</title>
        <authorList>
            <person name="Goeker M."/>
        </authorList>
    </citation>
    <scope>NUCLEOTIDE SEQUENCE [LARGE SCALE GENOMIC DNA]</scope>
    <source>
        <strain evidence="1 2">DSM 22027</strain>
    </source>
</reference>
<evidence type="ECO:0008006" key="3">
    <source>
        <dbReference type="Google" id="ProtNLM"/>
    </source>
</evidence>
<dbReference type="EMBL" id="RJVA01000010">
    <property type="protein sequence ID" value="ROR01937.1"/>
    <property type="molecule type" value="Genomic_DNA"/>
</dbReference>